<keyword evidence="1" id="KW-0472">Membrane</keyword>
<gene>
    <name evidence="3" type="ORF">EQ812_06185</name>
    <name evidence="2" type="ORF">FO454_02840</name>
</gene>
<feature type="transmembrane region" description="Helical" evidence="1">
    <location>
        <begin position="6"/>
        <end position="24"/>
    </location>
</feature>
<name>A0A292DGM5_STALU</name>
<dbReference type="RefSeq" id="WP_002460829.1">
    <property type="nucleotide sequence ID" value="NZ_AP021848.1"/>
</dbReference>
<evidence type="ECO:0000313" key="2">
    <source>
        <dbReference type="EMBL" id="QEX37913.1"/>
    </source>
</evidence>
<evidence type="ECO:0000313" key="4">
    <source>
        <dbReference type="Proteomes" id="UP000293637"/>
    </source>
</evidence>
<keyword evidence="1" id="KW-1133">Transmembrane helix</keyword>
<reference evidence="3 4" key="1">
    <citation type="journal article" date="2019" name="Sci. Transl. Med.">
        <title>Quorum sensing between bacterial species on the skin protects against epidermal injury in atopic dermatitis.</title>
        <authorList>
            <person name="Williams M.R."/>
        </authorList>
    </citation>
    <scope>NUCLEOTIDE SEQUENCE [LARGE SCALE GENOMIC DNA]</scope>
    <source>
        <strain evidence="3 4">E7</strain>
    </source>
</reference>
<evidence type="ECO:0000313" key="3">
    <source>
        <dbReference type="EMBL" id="TBW72561.1"/>
    </source>
</evidence>
<dbReference type="AlphaFoldDB" id="A0A292DGM5"/>
<dbReference type="Proteomes" id="UP000325462">
    <property type="component" value="Chromosome"/>
</dbReference>
<protein>
    <submittedName>
        <fullName evidence="3">Type I secretion system protein</fullName>
    </submittedName>
</protein>
<proteinExistence type="predicted"/>
<dbReference type="GeneID" id="58090887"/>
<reference evidence="2 5" key="2">
    <citation type="submission" date="2019-07" db="EMBL/GenBank/DDBJ databases">
        <title>Comparative genome analysis of staphylococcus lugdunensis shows clonal complex-dependent diversity of the putative virulence factor, ess/type vii locus.</title>
        <authorList>
            <person name="Lebeurre J."/>
            <person name="Dahyot S."/>
            <person name="Diene S."/>
            <person name="Paulay A."/>
            <person name="Aubourg M."/>
            <person name="Argemi X."/>
            <person name="Giard J.-C."/>
            <person name="Tournier I."/>
            <person name="Francois P."/>
            <person name="Pestel-Caron M."/>
        </authorList>
    </citation>
    <scope>NUCLEOTIDE SEQUENCE [LARGE SCALE GENOMIC DNA]</scope>
    <source>
        <strain evidence="2 5">SL13</strain>
    </source>
</reference>
<evidence type="ECO:0000256" key="1">
    <source>
        <dbReference type="SAM" id="Phobius"/>
    </source>
</evidence>
<keyword evidence="1" id="KW-0812">Transmembrane</keyword>
<sequence>MSEFIAAIIGGLFTLAGTFIALIFQFRKDERDKREDYHNDLVSSLDVIAYKAAKVRNNYLDFNYSNFNKDNTTEIYQEIHTDFKGLDKQLQSLILLMSHHSDNSNKVLRRLLTSYEPVENQFNNFKISYKIYTQKYESPDFNKNNITFSKRKLDISIEDFIAHIKNFASEKYQHDLYEPTLNNLVDPNDAINNDKYYQK</sequence>
<keyword evidence="5" id="KW-1185">Reference proteome</keyword>
<evidence type="ECO:0000313" key="5">
    <source>
        <dbReference type="Proteomes" id="UP000325462"/>
    </source>
</evidence>
<accession>A0A292DGM5</accession>
<dbReference type="Proteomes" id="UP000293637">
    <property type="component" value="Unassembled WGS sequence"/>
</dbReference>
<dbReference type="EMBL" id="SCHB01000003">
    <property type="protein sequence ID" value="TBW72561.1"/>
    <property type="molecule type" value="Genomic_DNA"/>
</dbReference>
<dbReference type="OMA" id="MSHHEEE"/>
<organism evidence="3 4">
    <name type="scientific">Staphylococcus lugdunensis</name>
    <dbReference type="NCBI Taxonomy" id="28035"/>
    <lineage>
        <taxon>Bacteria</taxon>
        <taxon>Bacillati</taxon>
        <taxon>Bacillota</taxon>
        <taxon>Bacilli</taxon>
        <taxon>Bacillales</taxon>
        <taxon>Staphylococcaceae</taxon>
        <taxon>Staphylococcus</taxon>
    </lineage>
</organism>
<dbReference type="EMBL" id="CP041722">
    <property type="protein sequence ID" value="QEX37913.1"/>
    <property type="molecule type" value="Genomic_DNA"/>
</dbReference>